<dbReference type="NCBIfam" id="NF005560">
    <property type="entry name" value="PRK07233.1"/>
    <property type="match status" value="1"/>
</dbReference>
<evidence type="ECO:0000259" key="1">
    <source>
        <dbReference type="Pfam" id="PF01593"/>
    </source>
</evidence>
<evidence type="ECO:0000313" key="2">
    <source>
        <dbReference type="EMBL" id="MFC7233906.1"/>
    </source>
</evidence>
<proteinExistence type="predicted"/>
<evidence type="ECO:0000313" key="3">
    <source>
        <dbReference type="Proteomes" id="UP001596398"/>
    </source>
</evidence>
<dbReference type="Gene3D" id="1.10.3110.10">
    <property type="entry name" value="protoporphyrinogen ix oxidase, domain 3"/>
    <property type="match status" value="1"/>
</dbReference>
<dbReference type="Proteomes" id="UP001596398">
    <property type="component" value="Unassembled WGS sequence"/>
</dbReference>
<dbReference type="RefSeq" id="WP_276234899.1">
    <property type="nucleotide sequence ID" value="NZ_CP119802.1"/>
</dbReference>
<dbReference type="PRINTS" id="PR00419">
    <property type="entry name" value="ADXRDTASE"/>
</dbReference>
<dbReference type="Pfam" id="PF01593">
    <property type="entry name" value="Amino_oxidase"/>
    <property type="match status" value="1"/>
</dbReference>
<keyword evidence="3" id="KW-1185">Reference proteome</keyword>
<dbReference type="Gene3D" id="3.90.660.20">
    <property type="entry name" value="Protoporphyrinogen oxidase, mitochondrial, domain 2"/>
    <property type="match status" value="1"/>
</dbReference>
<dbReference type="EMBL" id="JBHTAP010000001">
    <property type="protein sequence ID" value="MFC7233906.1"/>
    <property type="molecule type" value="Genomic_DNA"/>
</dbReference>
<dbReference type="AlphaFoldDB" id="A0ABD5ZKX7"/>
<dbReference type="InterPro" id="IPR036188">
    <property type="entry name" value="FAD/NAD-bd_sf"/>
</dbReference>
<reference evidence="2 3" key="1">
    <citation type="journal article" date="2019" name="Int. J. Syst. Evol. Microbiol.">
        <title>The Global Catalogue of Microorganisms (GCM) 10K type strain sequencing project: providing services to taxonomists for standard genome sequencing and annotation.</title>
        <authorList>
            <consortium name="The Broad Institute Genomics Platform"/>
            <consortium name="The Broad Institute Genome Sequencing Center for Infectious Disease"/>
            <person name="Wu L."/>
            <person name="Ma J."/>
        </authorList>
    </citation>
    <scope>NUCLEOTIDE SEQUENCE [LARGE SCALE GENOMIC DNA]</scope>
    <source>
        <strain evidence="2 3">DT85</strain>
    </source>
</reference>
<organism evidence="2 3">
    <name type="scientific">Halosegnis marinus</name>
    <dbReference type="NCBI Taxonomy" id="3034023"/>
    <lineage>
        <taxon>Archaea</taxon>
        <taxon>Methanobacteriati</taxon>
        <taxon>Methanobacteriota</taxon>
        <taxon>Stenosarchaea group</taxon>
        <taxon>Halobacteria</taxon>
        <taxon>Halobacteriales</taxon>
        <taxon>Natronomonadaceae</taxon>
        <taxon>Halosegnis</taxon>
    </lineage>
</organism>
<dbReference type="PANTHER" id="PTHR42923:SF3">
    <property type="entry name" value="PROTOPORPHYRINOGEN OXIDASE"/>
    <property type="match status" value="1"/>
</dbReference>
<accession>A0ABD5ZKX7</accession>
<gene>
    <name evidence="2" type="ORF">ACFQJ4_01115</name>
</gene>
<feature type="domain" description="Amine oxidase" evidence="1">
    <location>
        <begin position="9"/>
        <end position="432"/>
    </location>
</feature>
<dbReference type="InterPro" id="IPR002937">
    <property type="entry name" value="Amino_oxidase"/>
</dbReference>
<dbReference type="PANTHER" id="PTHR42923">
    <property type="entry name" value="PROTOPORPHYRINOGEN OXIDASE"/>
    <property type="match status" value="1"/>
</dbReference>
<comment type="caution">
    <text evidence="2">The sequence shown here is derived from an EMBL/GenBank/DDBJ whole genome shotgun (WGS) entry which is preliminary data.</text>
</comment>
<dbReference type="InterPro" id="IPR050464">
    <property type="entry name" value="Zeta_carotene_desat/Oxidored"/>
</dbReference>
<dbReference type="SUPFAM" id="SSF51905">
    <property type="entry name" value="FAD/NAD(P)-binding domain"/>
    <property type="match status" value="1"/>
</dbReference>
<sequence>MIAVVGGGVAGLAAAYRLQQAGYEPTVFEASDSVGGLAATYETAGDPIEAYYHHLSATEETIVELAEELGVADRLEWRWGHDSYYVEGVVHPLNTAWEIAAYPYLSFYDKFRLGMLTLGIDVRGGLPSFDTYDDLESFEHVPIKEFLLDHTTQGVYDYFFEPLLRAKFGSRAEDVSAAWLLGRIKFRGERDLTKGEKLGYFEGSFAVLLDALVEEVGRENVVTGARVQDIGFGESVESLTVERDGDVTEHAVEDAVVTTMPHLLERWTGYACDIDFQGSVCAVVTMEEAVTDTYWLNIADEAPFGALIEHTNFVPPERYGGDHLLYCASYVQNTDEPLWNMDDDELEEHWLSGVEEMFPEFSRDAVTDFRVSRNPRTAPIYERGYLDMVVPYDLGDEVADGLYYAGMASRAQYPERSLNGGIVAGYEAADLVAENRR</sequence>
<dbReference type="Gene3D" id="3.50.50.60">
    <property type="entry name" value="FAD/NAD(P)-binding domain"/>
    <property type="match status" value="1"/>
</dbReference>
<name>A0ABD5ZKX7_9EURY</name>
<dbReference type="GeneID" id="79265568"/>
<protein>
    <submittedName>
        <fullName evidence="2">NAD(P)/FAD-dependent oxidoreductase</fullName>
    </submittedName>
</protein>